<dbReference type="EMBL" id="JAFIRN010000007">
    <property type="protein sequence ID" value="KAG5845882.1"/>
    <property type="molecule type" value="Genomic_DNA"/>
</dbReference>
<sequence>MLTFGLTIVRHGETQYNKDKLLQGQGVDLPLSETGLWQAEIVGNYLSDLKFTNAFSSDLQRARQTADIILKNNLHSSGLEVIRDPLLKERSFGIAEGRPVDHLKNMASAAGQSCPSFTPPQGETPEQVKLRVEEFMRVLFLRMVADHCSPDEQREGPNCSGRPGVPQRDRRGPSPAGPTTGSWASPPTPWWSATGPTCASRCATWWRTWVAPSPLTRRRPSCSPPVPTRACADSSSPCGRPTRTPPLSPAAASSSTGRST</sequence>
<dbReference type="PANTHER" id="PTHR46517:SF1">
    <property type="entry name" value="FRUCTOSE-2,6-BISPHOSPHATASE TIGAR"/>
    <property type="match status" value="1"/>
</dbReference>
<feature type="region of interest" description="Disordered" evidence="9">
    <location>
        <begin position="149"/>
        <end position="190"/>
    </location>
</feature>
<evidence type="ECO:0000256" key="8">
    <source>
        <dbReference type="PIRSR" id="PIRSR613078-2"/>
    </source>
</evidence>
<dbReference type="EC" id="3.1.3.46" evidence="2"/>
<dbReference type="InterPro" id="IPR013078">
    <property type="entry name" value="His_Pase_superF_clade-1"/>
</dbReference>
<organism evidence="10 11">
    <name type="scientific">Anguilla anguilla</name>
    <name type="common">European freshwater eel</name>
    <name type="synonym">Muraena anguilla</name>
    <dbReference type="NCBI Taxonomy" id="7936"/>
    <lineage>
        <taxon>Eukaryota</taxon>
        <taxon>Metazoa</taxon>
        <taxon>Chordata</taxon>
        <taxon>Craniata</taxon>
        <taxon>Vertebrata</taxon>
        <taxon>Euteleostomi</taxon>
        <taxon>Actinopterygii</taxon>
        <taxon>Neopterygii</taxon>
        <taxon>Teleostei</taxon>
        <taxon>Anguilliformes</taxon>
        <taxon>Anguillidae</taxon>
        <taxon>Anguilla</taxon>
    </lineage>
</organism>
<feature type="active site" description="Proton donor/acceptor" evidence="7">
    <location>
        <position position="89"/>
    </location>
</feature>
<feature type="binding site" evidence="8">
    <location>
        <position position="61"/>
    </location>
    <ligand>
        <name>substrate</name>
    </ligand>
</feature>
<feature type="binding site" evidence="8">
    <location>
        <begin position="10"/>
        <end position="17"/>
    </location>
    <ligand>
        <name>substrate</name>
    </ligand>
</feature>
<comment type="caution">
    <text evidence="10">The sequence shown here is derived from an EMBL/GenBank/DDBJ whole genome shotgun (WGS) entry which is preliminary data.</text>
</comment>
<evidence type="ECO:0000313" key="10">
    <source>
        <dbReference type="EMBL" id="KAG5845882.1"/>
    </source>
</evidence>
<dbReference type="Gene3D" id="3.40.50.1240">
    <property type="entry name" value="Phosphoglycerate mutase-like"/>
    <property type="match status" value="1"/>
</dbReference>
<feature type="region of interest" description="Disordered" evidence="9">
    <location>
        <begin position="214"/>
        <end position="260"/>
    </location>
</feature>
<evidence type="ECO:0000256" key="4">
    <source>
        <dbReference type="ARBA" id="ARBA00038362"/>
    </source>
</evidence>
<keyword evidence="3" id="KW-0378">Hydrolase</keyword>
<evidence type="ECO:0000256" key="5">
    <source>
        <dbReference type="ARBA" id="ARBA00040907"/>
    </source>
</evidence>
<dbReference type="AlphaFoldDB" id="A0A9D3MBB7"/>
<evidence type="ECO:0000256" key="2">
    <source>
        <dbReference type="ARBA" id="ARBA00013067"/>
    </source>
</evidence>
<evidence type="ECO:0000256" key="3">
    <source>
        <dbReference type="ARBA" id="ARBA00022801"/>
    </source>
</evidence>
<protein>
    <recommendedName>
        <fullName evidence="5">Fructose-2,6-bisphosphatase TIGAR</fullName>
        <ecNumber evidence="2">3.1.3.46</ecNumber>
    </recommendedName>
    <alternativeName>
        <fullName evidence="6">TP53-induced glycolysis and apoptosis regulator</fullName>
    </alternativeName>
</protein>
<dbReference type="InterPro" id="IPR051695">
    <property type="entry name" value="Phosphoglycerate_Mutase"/>
</dbReference>
<evidence type="ECO:0000313" key="11">
    <source>
        <dbReference type="Proteomes" id="UP001044222"/>
    </source>
</evidence>
<evidence type="ECO:0000256" key="7">
    <source>
        <dbReference type="PIRSR" id="PIRSR613078-1"/>
    </source>
</evidence>
<dbReference type="PANTHER" id="PTHR46517">
    <property type="entry name" value="FRUCTOSE-2,6-BISPHOSPHATASE TIGAR"/>
    <property type="match status" value="1"/>
</dbReference>
<dbReference type="PROSITE" id="PS00175">
    <property type="entry name" value="PG_MUTASE"/>
    <property type="match status" value="1"/>
</dbReference>
<reference evidence="10" key="1">
    <citation type="submission" date="2021-01" db="EMBL/GenBank/DDBJ databases">
        <title>A chromosome-scale assembly of European eel, Anguilla anguilla.</title>
        <authorList>
            <person name="Henkel C."/>
            <person name="Jong-Raadsen S.A."/>
            <person name="Dufour S."/>
            <person name="Weltzien F.-A."/>
            <person name="Palstra A.P."/>
            <person name="Pelster B."/>
            <person name="Spaink H.P."/>
            <person name="Van Den Thillart G.E."/>
            <person name="Jansen H."/>
            <person name="Zahm M."/>
            <person name="Klopp C."/>
            <person name="Cedric C."/>
            <person name="Louis A."/>
            <person name="Berthelot C."/>
            <person name="Parey E."/>
            <person name="Roest Crollius H."/>
            <person name="Montfort J."/>
            <person name="Robinson-Rechavi M."/>
            <person name="Bucao C."/>
            <person name="Bouchez O."/>
            <person name="Gislard M."/>
            <person name="Lluch J."/>
            <person name="Milhes M."/>
            <person name="Lampietro C."/>
            <person name="Lopez Roques C."/>
            <person name="Donnadieu C."/>
            <person name="Braasch I."/>
            <person name="Desvignes T."/>
            <person name="Postlethwait J."/>
            <person name="Bobe J."/>
            <person name="Guiguen Y."/>
            <person name="Dirks R."/>
        </authorList>
    </citation>
    <scope>NUCLEOTIDE SEQUENCE</scope>
    <source>
        <strain evidence="10">Tag_6206</strain>
        <tissue evidence="10">Liver</tissue>
    </source>
</reference>
<evidence type="ECO:0000256" key="9">
    <source>
        <dbReference type="SAM" id="MobiDB-lite"/>
    </source>
</evidence>
<dbReference type="InterPro" id="IPR029033">
    <property type="entry name" value="His_PPase_superfam"/>
</dbReference>
<dbReference type="GO" id="GO:0043456">
    <property type="term" value="P:regulation of pentose-phosphate shunt"/>
    <property type="evidence" value="ECO:0007669"/>
    <property type="project" value="TreeGrafter"/>
</dbReference>
<gene>
    <name evidence="10" type="ORF">ANANG_G00143890</name>
</gene>
<accession>A0A9D3MBB7</accession>
<feature type="compositionally biased region" description="Low complexity" evidence="9">
    <location>
        <begin position="249"/>
        <end position="260"/>
    </location>
</feature>
<dbReference type="GO" id="GO:0004331">
    <property type="term" value="F:fructose-2,6-bisphosphate 2-phosphatase activity"/>
    <property type="evidence" value="ECO:0007669"/>
    <property type="project" value="UniProtKB-EC"/>
</dbReference>
<feature type="active site" description="Tele-phosphohistidine intermediate" evidence="7">
    <location>
        <position position="11"/>
    </location>
</feature>
<evidence type="ECO:0000256" key="1">
    <source>
        <dbReference type="ARBA" id="ARBA00000464"/>
    </source>
</evidence>
<dbReference type="SMART" id="SM00855">
    <property type="entry name" value="PGAM"/>
    <property type="match status" value="1"/>
</dbReference>
<keyword evidence="11" id="KW-1185">Reference proteome</keyword>
<proteinExistence type="inferred from homology"/>
<dbReference type="CDD" id="cd07067">
    <property type="entry name" value="HP_PGM_like"/>
    <property type="match status" value="1"/>
</dbReference>
<name>A0A9D3MBB7_ANGAN</name>
<dbReference type="Proteomes" id="UP001044222">
    <property type="component" value="Chromosome 7"/>
</dbReference>
<evidence type="ECO:0000256" key="6">
    <source>
        <dbReference type="ARBA" id="ARBA00042275"/>
    </source>
</evidence>
<comment type="catalytic activity">
    <reaction evidence="1">
        <text>beta-D-fructose 2,6-bisphosphate + H2O = beta-D-fructose 6-phosphate + phosphate</text>
        <dbReference type="Rhea" id="RHEA:17289"/>
        <dbReference type="ChEBI" id="CHEBI:15377"/>
        <dbReference type="ChEBI" id="CHEBI:43474"/>
        <dbReference type="ChEBI" id="CHEBI:57634"/>
        <dbReference type="ChEBI" id="CHEBI:58579"/>
        <dbReference type="EC" id="3.1.3.46"/>
    </reaction>
</comment>
<dbReference type="InterPro" id="IPR001345">
    <property type="entry name" value="PG/BPGM_mutase_AS"/>
</dbReference>
<dbReference type="SUPFAM" id="SSF53254">
    <property type="entry name" value="Phosphoglycerate mutase-like"/>
    <property type="match status" value="1"/>
</dbReference>
<dbReference type="GO" id="GO:0005829">
    <property type="term" value="C:cytosol"/>
    <property type="evidence" value="ECO:0007669"/>
    <property type="project" value="TreeGrafter"/>
</dbReference>
<dbReference type="GO" id="GO:0045820">
    <property type="term" value="P:negative regulation of glycolytic process"/>
    <property type="evidence" value="ECO:0007669"/>
    <property type="project" value="TreeGrafter"/>
</dbReference>
<comment type="similarity">
    <text evidence="4">Belongs to the phosphoglycerate mutase family.</text>
</comment>
<dbReference type="Pfam" id="PF00300">
    <property type="entry name" value="His_Phos_1"/>
    <property type="match status" value="1"/>
</dbReference>